<accession>A0ABR0PXN0</accession>
<evidence type="ECO:0000256" key="8">
    <source>
        <dbReference type="ARBA" id="ARBA00023235"/>
    </source>
</evidence>
<evidence type="ECO:0000256" key="5">
    <source>
        <dbReference type="ARBA" id="ARBA00022840"/>
    </source>
</evidence>
<keyword evidence="6" id="KW-0408">Iron</keyword>
<keyword evidence="1" id="KW-0479">Metal-binding</keyword>
<dbReference type="Gene3D" id="3.40.50.300">
    <property type="entry name" value="P-loop containing nucleotide triphosphate hydrolases"/>
    <property type="match status" value="3"/>
</dbReference>
<dbReference type="InterPro" id="IPR014013">
    <property type="entry name" value="Helic_SF1/SF2_ATP-bd_DinG/Rad3"/>
</dbReference>
<keyword evidence="2" id="KW-0547">Nucleotide-binding</keyword>
<dbReference type="InterPro" id="IPR045028">
    <property type="entry name" value="DinG/Rad3-like"/>
</dbReference>
<evidence type="ECO:0000256" key="4">
    <source>
        <dbReference type="ARBA" id="ARBA00022806"/>
    </source>
</evidence>
<evidence type="ECO:0000256" key="9">
    <source>
        <dbReference type="SAM" id="MobiDB-lite"/>
    </source>
</evidence>
<reference evidence="11 12" key="1">
    <citation type="submission" date="2023-03" db="EMBL/GenBank/DDBJ databases">
        <title>WGS of Gossypium arboreum.</title>
        <authorList>
            <person name="Yu D."/>
        </authorList>
    </citation>
    <scope>NUCLEOTIDE SEQUENCE [LARGE SCALE GENOMIC DNA]</scope>
    <source>
        <tissue evidence="11">Leaf</tissue>
    </source>
</reference>
<sequence length="1902" mass="212300">MSAALGTGNGAKPSKTPNPYFINPKNPKNVHHIAGIPVEFPYKPYGTQLSFMYRVISTLDRAQKDGHCHALIESPTGTGKSLSLLCSTLAWQKNYKINNIKGNLSQSIPDPEAVTDPLGHGGGFIPETQPSTSSIPSSSISEPPQNEANSKNKKKMLAPTIYYASRTHSQISQVIREYRKTSYRVPMAILASRKHYCTNPHVSKENIDEECKLLLSQEEGCSEFKNMHKVKCHPSVQKGGCHEAHDIEDIVKIGQIVKGCAYYAARSMADDAQLIFCPYSYIINPVIRGAMDVDIKGAIIVLDEAHNLEDIAREGGSVDLEEDALHKLQMELHQLKMIKADVYQPLSEMIMNLISWIEQTKSKLEGTNESKHYFSSWTGDKAVRQLQEANISQQFFPVLLECATKVLNNILSLYSYCFILTMNRILFKAIRAASDTESDVLHLSGMSIITLEGLFSSLTYFFSRDGSHVFDYQLALQRYFKKDEKNASGSWTCSLGLWCLNPSVVFRDVSDLSLSVILTSGTLSPMNSFSSELGVQFGNCLEAPHVIDIKSQVWSAVISHGPDNYQLDASYKTADQYAFQDSLGKSLEEIFKIVPGGCLIFFPSYKLMKKLSDRWHNTGQWSQLKARKPLFVEPRGGDQEEFETVLKGYYNSVSRVKKPVLQKRRRLKRTDDNVIESAEVTSPRGAAFLAVFRGKVSEGIDFSDDNARVVIAVGIPFPNINDKQIELKKKYNNTYRSSKNLLSGNEWYCQQAFRALNQALGRCIRHRYDYGAIILLDWRFQDEKNRAHISKWLRPSIRMYGSFEKSLDELRSFFREVKDLVSKNKQLSSLAKYDTTFPQMKPQSDIAAQTSVQADKDEKTCTECVDLECNSPKDSGCFEASTMTFSNEDQDLLVVKETPVVNAGICVASPGSVTKDANSGSTIIQASINSPDQFLFHPMSSTSPNEVPSVFESTITPGKDADQNTPLNLSVCSYMQKRRKPISSTFINLVDEENSDISAQIPGSTSFEGLTNGDMLRRIDFGFETSSAENGYPKETNVPRPLATGNTIPVMDKRLQIFCLLCRSPLGRPENNLYLSFSLTVSSKVYLLSLFKERLTSCDSNTPPTVPVIVTDISSVDPRLCNGTLEGDREQGTWREEDGCVFKKVFCPFCSNPNNCLGVQIKAADEKNVQLLNKIMLYHGSVVIGHSEAAGDQAAKDKDLLQVNGSSTKKTTILKSIEKFAYSPKQTDLGGWRTTKSKDSLGKSLEEIFKIVPGGCLIFFPSYKLMKKLSDRWHNTGQWSQLKARKPLFVEPRGGDQEEFETVLKGYYNSVSRVKKPVLQKRRRLKRTDDNVIESAEVTSPRGAAFLAVFRGKVSEGIDFSDDNARVVIAVGIPFPNINDKQIELKKKYNNTYRSSKNLLSGNEWYCQQAFRALNQALGRCIRHRYDYGAIILLDWRFQDEKNRAHISKWLRPSIRMYGSFEKSLDELRSFFREVKDLVSKNKQLSSLAKYDTTFPQMKPQSDIAAQTSVQADKDEKTCTECVDLECNSPKDSGCFEASTMTFSNEDQDLLVVKETPVVNAGICVASPGSVTKDANSGSTIIQASINSPDQFLFHPMSSTSPNEVPSVFESTITPGKDADQNTPLNLSVCSYMQKRRKPISSTFINLVDEENSDISAQIPGSTSFEGLTNGDMLRRIDFGFETSSAENGYPKETNVPRPLATGNTIPVMDKRLQIFCLLCRSPLGRPENNLYLSFSLTVSSKVYLLSLFKERLTSCDSNTPPTVPVIVTDISSVDPRLCNGTLEGDREQGTWREEDGCVFKKVFCPFCSNPNNCLGVQIKAADEKNVQLLNKIMLYHGSVVIGHSEAAGDQAAKDKDLLQVNGSSTKKTTILKSIEKFAYSPKQTDLGGWRTTKSKLKLSKK</sequence>
<dbReference type="Pfam" id="PF06733">
    <property type="entry name" value="DEAD_2"/>
    <property type="match status" value="1"/>
</dbReference>
<dbReference type="PANTHER" id="PTHR11472:SF47">
    <property type="entry name" value="FANCONI ANEMIA GROUP J PROTEIN"/>
    <property type="match status" value="1"/>
</dbReference>
<keyword evidence="4" id="KW-0347">Helicase</keyword>
<proteinExistence type="predicted"/>
<keyword evidence="5" id="KW-0067">ATP-binding</keyword>
<keyword evidence="12" id="KW-1185">Reference proteome</keyword>
<comment type="caution">
    <text evidence="11">The sequence shown here is derived from an EMBL/GenBank/DDBJ whole genome shotgun (WGS) entry which is preliminary data.</text>
</comment>
<dbReference type="Pfam" id="PF13307">
    <property type="entry name" value="Helicase_C_2"/>
    <property type="match status" value="2"/>
</dbReference>
<dbReference type="SUPFAM" id="SSF52540">
    <property type="entry name" value="P-loop containing nucleoside triphosphate hydrolases"/>
    <property type="match status" value="1"/>
</dbReference>
<evidence type="ECO:0000313" key="11">
    <source>
        <dbReference type="EMBL" id="KAK5831574.1"/>
    </source>
</evidence>
<dbReference type="InterPro" id="IPR006554">
    <property type="entry name" value="Helicase-like_DEXD_c2"/>
</dbReference>
<feature type="compositionally biased region" description="Low complexity" evidence="9">
    <location>
        <begin position="126"/>
        <end position="145"/>
    </location>
</feature>
<evidence type="ECO:0000256" key="2">
    <source>
        <dbReference type="ARBA" id="ARBA00022741"/>
    </source>
</evidence>
<dbReference type="PROSITE" id="PS51193">
    <property type="entry name" value="HELICASE_ATP_BIND_2"/>
    <property type="match status" value="1"/>
</dbReference>
<name>A0ABR0PXN0_GOSAR</name>
<feature type="domain" description="Helicase ATP-binding" evidence="10">
    <location>
        <begin position="34"/>
        <end position="350"/>
    </location>
</feature>
<dbReference type="SMART" id="SM00491">
    <property type="entry name" value="HELICc2"/>
    <property type="match status" value="2"/>
</dbReference>
<dbReference type="Proteomes" id="UP001358586">
    <property type="component" value="Chromosome 5"/>
</dbReference>
<dbReference type="InterPro" id="IPR010614">
    <property type="entry name" value="RAD3-like_helicase_DEAD"/>
</dbReference>
<gene>
    <name evidence="11" type="ORF">PVK06_015372</name>
</gene>
<evidence type="ECO:0000259" key="10">
    <source>
        <dbReference type="PROSITE" id="PS51193"/>
    </source>
</evidence>
<dbReference type="InterPro" id="IPR027417">
    <property type="entry name" value="P-loop_NTPase"/>
</dbReference>
<evidence type="ECO:0000256" key="1">
    <source>
        <dbReference type="ARBA" id="ARBA00022723"/>
    </source>
</evidence>
<keyword evidence="7" id="KW-0411">Iron-sulfur</keyword>
<dbReference type="CDD" id="cd18788">
    <property type="entry name" value="SF2_C_XPD"/>
    <property type="match status" value="2"/>
</dbReference>
<organism evidence="11 12">
    <name type="scientific">Gossypium arboreum</name>
    <name type="common">Tree cotton</name>
    <name type="synonym">Gossypium nanking</name>
    <dbReference type="NCBI Taxonomy" id="29729"/>
    <lineage>
        <taxon>Eukaryota</taxon>
        <taxon>Viridiplantae</taxon>
        <taxon>Streptophyta</taxon>
        <taxon>Embryophyta</taxon>
        <taxon>Tracheophyta</taxon>
        <taxon>Spermatophyta</taxon>
        <taxon>Magnoliopsida</taxon>
        <taxon>eudicotyledons</taxon>
        <taxon>Gunneridae</taxon>
        <taxon>Pentapetalae</taxon>
        <taxon>rosids</taxon>
        <taxon>malvids</taxon>
        <taxon>Malvales</taxon>
        <taxon>Malvaceae</taxon>
        <taxon>Malvoideae</taxon>
        <taxon>Gossypium</taxon>
    </lineage>
</organism>
<protein>
    <recommendedName>
        <fullName evidence="10">Helicase ATP-binding domain-containing protein</fullName>
    </recommendedName>
</protein>
<dbReference type="PANTHER" id="PTHR11472">
    <property type="entry name" value="DNA REPAIR DEAD HELICASE RAD3/XP-D SUBFAMILY MEMBER"/>
    <property type="match status" value="1"/>
</dbReference>
<evidence type="ECO:0000256" key="7">
    <source>
        <dbReference type="ARBA" id="ARBA00023014"/>
    </source>
</evidence>
<dbReference type="InterPro" id="IPR006555">
    <property type="entry name" value="ATP-dep_Helicase_C"/>
</dbReference>
<evidence type="ECO:0000256" key="3">
    <source>
        <dbReference type="ARBA" id="ARBA00022801"/>
    </source>
</evidence>
<feature type="region of interest" description="Disordered" evidence="9">
    <location>
        <begin position="106"/>
        <end position="153"/>
    </location>
</feature>
<keyword evidence="8" id="KW-0413">Isomerase</keyword>
<keyword evidence="3" id="KW-0378">Hydrolase</keyword>
<evidence type="ECO:0000313" key="12">
    <source>
        <dbReference type="Proteomes" id="UP001358586"/>
    </source>
</evidence>
<dbReference type="SMART" id="SM00488">
    <property type="entry name" value="DEXDc2"/>
    <property type="match status" value="1"/>
</dbReference>
<dbReference type="EMBL" id="JARKNE010000005">
    <property type="protein sequence ID" value="KAK5831574.1"/>
    <property type="molecule type" value="Genomic_DNA"/>
</dbReference>
<evidence type="ECO:0000256" key="6">
    <source>
        <dbReference type="ARBA" id="ARBA00023004"/>
    </source>
</evidence>